<keyword evidence="1" id="KW-0175">Coiled coil</keyword>
<organism evidence="4 5">
    <name type="scientific">Trypanosoma cruzi Dm28c</name>
    <dbReference type="NCBI Taxonomy" id="1416333"/>
    <lineage>
        <taxon>Eukaryota</taxon>
        <taxon>Discoba</taxon>
        <taxon>Euglenozoa</taxon>
        <taxon>Kinetoplastea</taxon>
        <taxon>Metakinetoplastina</taxon>
        <taxon>Trypanosomatida</taxon>
        <taxon>Trypanosomatidae</taxon>
        <taxon>Trypanosoma</taxon>
        <taxon>Schizotrypanum</taxon>
    </lineage>
</organism>
<protein>
    <submittedName>
        <fullName evidence="4">Uncharacterized protein</fullName>
    </submittedName>
</protein>
<evidence type="ECO:0000256" key="2">
    <source>
        <dbReference type="SAM" id="MobiDB-lite"/>
    </source>
</evidence>
<dbReference type="PANTHER" id="PTHR17695:SF11">
    <property type="entry name" value="SMALL SUBUNIT PROCESSOME COMPONENT 20 HOMOLOG"/>
    <property type="match status" value="1"/>
</dbReference>
<keyword evidence="3" id="KW-1133">Transmembrane helix</keyword>
<dbReference type="InterPro" id="IPR052575">
    <property type="entry name" value="SSU_processome_comp_20"/>
</dbReference>
<dbReference type="GO" id="GO:0032040">
    <property type="term" value="C:small-subunit processome"/>
    <property type="evidence" value="ECO:0007669"/>
    <property type="project" value="TreeGrafter"/>
</dbReference>
<dbReference type="EMBL" id="AYLP01000029">
    <property type="protein sequence ID" value="ESS67603.1"/>
    <property type="molecule type" value="Genomic_DNA"/>
</dbReference>
<dbReference type="GO" id="GO:0030686">
    <property type="term" value="C:90S preribosome"/>
    <property type="evidence" value="ECO:0007669"/>
    <property type="project" value="TreeGrafter"/>
</dbReference>
<reference evidence="4 5" key="1">
    <citation type="journal article" date="2014" name="Genome Announc.">
        <title>Trypanosoma cruzi Clone Dm28c Draft Genome Sequence.</title>
        <authorList>
            <person name="Grisard E.C."/>
            <person name="Teixeira S.M."/>
            <person name="de Almeida L.G."/>
            <person name="Stoco P.H."/>
            <person name="Gerber A.L."/>
            <person name="Talavera-Lopez C."/>
            <person name="Lima O.C."/>
            <person name="Andersson B."/>
            <person name="de Vasconcelos A.T."/>
        </authorList>
    </citation>
    <scope>NUCLEOTIDE SEQUENCE [LARGE SCALE GENOMIC DNA]</scope>
    <source>
        <strain evidence="4 5">Dm28c</strain>
    </source>
</reference>
<feature type="compositionally biased region" description="Acidic residues" evidence="2">
    <location>
        <begin position="331"/>
        <end position="351"/>
    </location>
</feature>
<keyword evidence="3" id="KW-0472">Membrane</keyword>
<proteinExistence type="predicted"/>
<evidence type="ECO:0000313" key="5">
    <source>
        <dbReference type="Proteomes" id="UP000017861"/>
    </source>
</evidence>
<feature type="transmembrane region" description="Helical" evidence="3">
    <location>
        <begin position="32"/>
        <end position="53"/>
    </location>
</feature>
<feature type="region of interest" description="Disordered" evidence="2">
    <location>
        <begin position="328"/>
        <end position="358"/>
    </location>
</feature>
<feature type="coiled-coil region" evidence="1">
    <location>
        <begin position="582"/>
        <end position="609"/>
    </location>
</feature>
<dbReference type="Proteomes" id="UP000017861">
    <property type="component" value="Unassembled WGS sequence"/>
</dbReference>
<sequence length="722" mass="82789">MWESEWSNDTHLHLAYIYSRWHRWKWGDSGCFIHSFLCSYFHFLFYLFFLRLVSSKAPALLLLFCTMPPKKRGQNTRGRDKIFRNAVQHVHVGVGHSVLGDIILRPVAGLVSRTGVKDDDNNAYEECAFLVELNELMLSHSTTDFKRFRWEVLELCESKALFRLNHRRIAEKLLLCLMQRDKFAEGFEAFVRLTVAFARDMQEKFLAYFECFHQAINGGILNSKGQLMADTRRLQLIFAAQVAWCREMRPFWLLQGQHKLVERIIRLYVRQMHDKKEYIRRLSAEVLASVCRMVRDLVPLVVEEACLDVVQDFEVYCANSTLVERRAASEANDDNDAKDEEGVVEDDDEDYFDGKSEKELKPRPTVMSSSLLQAYEQRGLVVLPVVDGLCFLAAEMFRGIRGSLSTNFENHYVLLAHVFGILQRTQFAGTYCSGRGMNGQEMFGFTEEETQNFIHASRWTEMFMDVRDEKDMKGESQQGEEVVVVVVKELVQMIGGVVIGSALRMIVEETVTSSSAAGNAAGDEERENEEERQGVRASSLQMLRAVTALLEFSPPHAHLLGSLLHAADYKLLRDPSATSTLRKTSETLLEKARQQIQTVSKEMTETKAMKYDDWCRVMRTCGGILEVFTPLCVGPTALTSHAKTLQGIFLPLAQEILMACLSISGRHHYHYQQKTTTTTMSLVMLLWEIGMIYEDQRNECCLLLCKMCYRKTIRFFYETNVG</sequence>
<evidence type="ECO:0000256" key="1">
    <source>
        <dbReference type="SAM" id="Coils"/>
    </source>
</evidence>
<dbReference type="AlphaFoldDB" id="V5BST3"/>
<dbReference type="VEuPathDB" id="TriTrypDB:TCDM_03652"/>
<evidence type="ECO:0000256" key="3">
    <source>
        <dbReference type="SAM" id="Phobius"/>
    </source>
</evidence>
<comment type="caution">
    <text evidence="4">The sequence shown here is derived from an EMBL/GenBank/DDBJ whole genome shotgun (WGS) entry which is preliminary data.</text>
</comment>
<keyword evidence="3" id="KW-0812">Transmembrane</keyword>
<dbReference type="PANTHER" id="PTHR17695">
    <property type="entry name" value="SMALL SUBUNIT PROCESSOME COMPONENT 20 HOMOLOG"/>
    <property type="match status" value="1"/>
</dbReference>
<gene>
    <name evidence="4" type="ORF">TCDM_03652</name>
</gene>
<accession>V5BST3</accession>
<evidence type="ECO:0000313" key="4">
    <source>
        <dbReference type="EMBL" id="ESS67603.1"/>
    </source>
</evidence>
<name>V5BST3_TRYCR</name>
<feature type="region of interest" description="Disordered" evidence="2">
    <location>
        <begin position="514"/>
        <end position="535"/>
    </location>
</feature>